<dbReference type="PANTHER" id="PTHR30007:SF0">
    <property type="entry name" value="TRANSPOSASE"/>
    <property type="match status" value="1"/>
</dbReference>
<organism evidence="2 3">
    <name type="scientific">Deinococcus arenicola</name>
    <dbReference type="NCBI Taxonomy" id="2994950"/>
    <lineage>
        <taxon>Bacteria</taxon>
        <taxon>Thermotogati</taxon>
        <taxon>Deinococcota</taxon>
        <taxon>Deinococci</taxon>
        <taxon>Deinococcales</taxon>
        <taxon>Deinococcaceae</taxon>
        <taxon>Deinococcus</taxon>
    </lineage>
</organism>
<protein>
    <submittedName>
        <fullName evidence="2">Transposase</fullName>
    </submittedName>
</protein>
<proteinExistence type="predicted"/>
<evidence type="ECO:0000313" key="3">
    <source>
        <dbReference type="Proteomes" id="UP001276150"/>
    </source>
</evidence>
<dbReference type="Pfam" id="PF13586">
    <property type="entry name" value="DDE_Tnp_1_2"/>
    <property type="match status" value="1"/>
</dbReference>
<accession>A0ABU4DTM9</accession>
<dbReference type="EMBL" id="JAPMIV010000036">
    <property type="protein sequence ID" value="MDV6375791.1"/>
    <property type="molecule type" value="Genomic_DNA"/>
</dbReference>
<evidence type="ECO:0000313" key="2">
    <source>
        <dbReference type="EMBL" id="MDV6375791.1"/>
    </source>
</evidence>
<gene>
    <name evidence="2" type="ORF">ORD21_14430</name>
</gene>
<sequence>MTDTLGLLLGVKVLAANISDREGSKLLFSELLVKQPQMRLHVFADGGYKGKWEGWIKTNIGYTVEIVQRPDANTRGYWLPKNQELSEAQIKTFKGHREFIVIKKRWIVERSFAWCSFDRRLNREYDLLADTTEVFIMLSFIRRMIRQLAAFADQLAVDT</sequence>
<dbReference type="Proteomes" id="UP001276150">
    <property type="component" value="Unassembled WGS sequence"/>
</dbReference>
<dbReference type="InterPro" id="IPR025668">
    <property type="entry name" value="Tnp_DDE_dom"/>
</dbReference>
<reference evidence="2 3" key="1">
    <citation type="submission" date="2022-11" db="EMBL/GenBank/DDBJ databases">
        <title>Deinococcus ZS9-10, Low Temperature and Draught-tolerating, UV-resistant Bacteria from Continental Antarctica.</title>
        <authorList>
            <person name="Cheng L."/>
        </authorList>
    </citation>
    <scope>NUCLEOTIDE SEQUENCE [LARGE SCALE GENOMIC DNA]</scope>
    <source>
        <strain evidence="2 3">ZS9-10</strain>
    </source>
</reference>
<name>A0ABU4DTM9_9DEIO</name>
<feature type="domain" description="Transposase DDE" evidence="1">
    <location>
        <begin position="95"/>
        <end position="144"/>
    </location>
</feature>
<dbReference type="PANTHER" id="PTHR30007">
    <property type="entry name" value="PHP DOMAIN PROTEIN"/>
    <property type="match status" value="1"/>
</dbReference>
<evidence type="ECO:0000259" key="1">
    <source>
        <dbReference type="Pfam" id="PF13586"/>
    </source>
</evidence>
<keyword evidence="3" id="KW-1185">Reference proteome</keyword>
<comment type="caution">
    <text evidence="2">The sequence shown here is derived from an EMBL/GenBank/DDBJ whole genome shotgun (WGS) entry which is preliminary data.</text>
</comment>